<dbReference type="InterPro" id="IPR013113">
    <property type="entry name" value="SIP_FAD-bd"/>
</dbReference>
<gene>
    <name evidence="3" type="ORF">M9978_05585</name>
</gene>
<evidence type="ECO:0000313" key="3">
    <source>
        <dbReference type="EMBL" id="MCP3729899.1"/>
    </source>
</evidence>
<dbReference type="Gene3D" id="3.40.50.80">
    <property type="entry name" value="Nucleotide-binding domain of ferredoxin-NADP reductase (FNR) module"/>
    <property type="match status" value="1"/>
</dbReference>
<dbReference type="PANTHER" id="PTHR30157:SF0">
    <property type="entry name" value="NADPH-DEPENDENT FERRIC-CHELATE REDUCTASE"/>
    <property type="match status" value="1"/>
</dbReference>
<evidence type="ECO:0000256" key="1">
    <source>
        <dbReference type="ARBA" id="ARBA00035644"/>
    </source>
</evidence>
<dbReference type="Proteomes" id="UP001139451">
    <property type="component" value="Unassembled WGS sequence"/>
</dbReference>
<dbReference type="InterPro" id="IPR039261">
    <property type="entry name" value="FNR_nucleotide-bd"/>
</dbReference>
<dbReference type="InterPro" id="IPR017938">
    <property type="entry name" value="Riboflavin_synthase-like_b-brl"/>
</dbReference>
<keyword evidence="4" id="KW-1185">Reference proteome</keyword>
<dbReference type="InterPro" id="IPR039374">
    <property type="entry name" value="SIP_fam"/>
</dbReference>
<dbReference type="GO" id="GO:0016491">
    <property type="term" value="F:oxidoreductase activity"/>
    <property type="evidence" value="ECO:0007669"/>
    <property type="project" value="InterPro"/>
</dbReference>
<dbReference type="RefSeq" id="WP_254291993.1">
    <property type="nucleotide sequence ID" value="NZ_JAMLDX010000003.1"/>
</dbReference>
<dbReference type="InterPro" id="IPR017927">
    <property type="entry name" value="FAD-bd_FR_type"/>
</dbReference>
<dbReference type="Pfam" id="PF04954">
    <property type="entry name" value="SIP"/>
    <property type="match status" value="1"/>
</dbReference>
<accession>A0A9X2HIT4</accession>
<dbReference type="PANTHER" id="PTHR30157">
    <property type="entry name" value="FERRIC REDUCTASE, NADPH-DEPENDENT"/>
    <property type="match status" value="1"/>
</dbReference>
<name>A0A9X2HIT4_9SPHN</name>
<dbReference type="SUPFAM" id="SSF63380">
    <property type="entry name" value="Riboflavin synthase domain-like"/>
    <property type="match status" value="1"/>
</dbReference>
<comment type="caution">
    <text evidence="3">The sequence shown here is derived from an EMBL/GenBank/DDBJ whole genome shotgun (WGS) entry which is preliminary data.</text>
</comment>
<proteinExistence type="inferred from homology"/>
<dbReference type="AlphaFoldDB" id="A0A9X2HIT4"/>
<dbReference type="Pfam" id="PF08021">
    <property type="entry name" value="FAD_binding_9"/>
    <property type="match status" value="1"/>
</dbReference>
<organism evidence="3 4">
    <name type="scientific">Sphingomonas tagetis</name>
    <dbReference type="NCBI Taxonomy" id="2949092"/>
    <lineage>
        <taxon>Bacteria</taxon>
        <taxon>Pseudomonadati</taxon>
        <taxon>Pseudomonadota</taxon>
        <taxon>Alphaproteobacteria</taxon>
        <taxon>Sphingomonadales</taxon>
        <taxon>Sphingomonadaceae</taxon>
        <taxon>Sphingomonas</taxon>
    </lineage>
</organism>
<dbReference type="InterPro" id="IPR007037">
    <property type="entry name" value="SIP_rossman_dom"/>
</dbReference>
<feature type="domain" description="FAD-binding FR-type" evidence="2">
    <location>
        <begin position="7"/>
        <end position="115"/>
    </location>
</feature>
<dbReference type="PROSITE" id="PS51384">
    <property type="entry name" value="FAD_FR"/>
    <property type="match status" value="1"/>
</dbReference>
<dbReference type="EMBL" id="JAMLDX010000003">
    <property type="protein sequence ID" value="MCP3729899.1"/>
    <property type="molecule type" value="Genomic_DNA"/>
</dbReference>
<evidence type="ECO:0000313" key="4">
    <source>
        <dbReference type="Proteomes" id="UP001139451"/>
    </source>
</evidence>
<reference evidence="3" key="1">
    <citation type="submission" date="2022-05" db="EMBL/GenBank/DDBJ databases">
        <title>Sphingomonas sp. strain MG17 Genome sequencing and assembly.</title>
        <authorList>
            <person name="Kim I."/>
        </authorList>
    </citation>
    <scope>NUCLEOTIDE SEQUENCE</scope>
    <source>
        <strain evidence="3">MG17</strain>
    </source>
</reference>
<comment type="similarity">
    <text evidence="1">Belongs to the SIP oxidoreductase family.</text>
</comment>
<sequence>MAPPNRPPPRRLTVLAKRSITPNMLRVTLGGAGLAGFPPEAEGGYVKLRLFPDGGDRLVVRTYTIRHQRDGEIDLDFVLHADDHGRHGPATDWALAAREGDAIEVGGPGPAKPLPAGHARYLIAGDMTALPAISVNLERLPADARGVAVIEVQSDADRQPLAKPDGVEIDWIVNPHPGTGGAAIAERLRAADSGDADIYAWVASEFAAMRALRSYLRDERGLGPDRLYISSYWKAGLSEDEHKIAKRDDLERAGRS</sequence>
<evidence type="ECO:0000259" key="2">
    <source>
        <dbReference type="PROSITE" id="PS51384"/>
    </source>
</evidence>
<dbReference type="CDD" id="cd06193">
    <property type="entry name" value="siderophore_interacting"/>
    <property type="match status" value="1"/>
</dbReference>
<dbReference type="Gene3D" id="2.40.30.10">
    <property type="entry name" value="Translation factors"/>
    <property type="match status" value="1"/>
</dbReference>
<protein>
    <submittedName>
        <fullName evidence="3">Siderophore-interacting protein</fullName>
    </submittedName>
</protein>